<evidence type="ECO:0000313" key="1">
    <source>
        <dbReference type="EMBL" id="GAA0852149.1"/>
    </source>
</evidence>
<dbReference type="Pfam" id="PF05751">
    <property type="entry name" value="FixH"/>
    <property type="match status" value="1"/>
</dbReference>
<dbReference type="InterPro" id="IPR008620">
    <property type="entry name" value="FixH"/>
</dbReference>
<gene>
    <name evidence="1" type="ORF">GCM10009114_01350</name>
</gene>
<accession>A0ABN1LBY0</accession>
<dbReference type="Proteomes" id="UP001500359">
    <property type="component" value="Unassembled WGS sequence"/>
</dbReference>
<comment type="caution">
    <text evidence="1">The sequence shown here is derived from an EMBL/GenBank/DDBJ whole genome shotgun (WGS) entry which is preliminary data.</text>
</comment>
<reference evidence="2" key="1">
    <citation type="journal article" date="2019" name="Int. J. Syst. Evol. Microbiol.">
        <title>The Global Catalogue of Microorganisms (GCM) 10K type strain sequencing project: providing services to taxonomists for standard genome sequencing and annotation.</title>
        <authorList>
            <consortium name="The Broad Institute Genomics Platform"/>
            <consortium name="The Broad Institute Genome Sequencing Center for Infectious Disease"/>
            <person name="Wu L."/>
            <person name="Ma J."/>
        </authorList>
    </citation>
    <scope>NUCLEOTIDE SEQUENCE [LARGE SCALE GENOMIC DNA]</scope>
    <source>
        <strain evidence="2">JCM 15896</strain>
    </source>
</reference>
<name>A0ABN1LBY0_9ALTE</name>
<evidence type="ECO:0000313" key="2">
    <source>
        <dbReference type="Proteomes" id="UP001500359"/>
    </source>
</evidence>
<protein>
    <submittedName>
        <fullName evidence="1">FixH family protein</fullName>
    </submittedName>
</protein>
<dbReference type="EMBL" id="BAAAFD010000001">
    <property type="protein sequence ID" value="GAA0852149.1"/>
    <property type="molecule type" value="Genomic_DNA"/>
</dbReference>
<proteinExistence type="predicted"/>
<keyword evidence="2" id="KW-1185">Reference proteome</keyword>
<organism evidence="1 2">
    <name type="scientific">Aliiglaciecola litoralis</name>
    <dbReference type="NCBI Taxonomy" id="582857"/>
    <lineage>
        <taxon>Bacteria</taxon>
        <taxon>Pseudomonadati</taxon>
        <taxon>Pseudomonadota</taxon>
        <taxon>Gammaproteobacteria</taxon>
        <taxon>Alteromonadales</taxon>
        <taxon>Alteromonadaceae</taxon>
        <taxon>Aliiglaciecola</taxon>
    </lineage>
</organism>
<sequence length="132" mass="14932">MLNLALNTDDSLVIDDYYKEGRGINLELTKVQEAKALNIKTLLKVDGNRISLEFLSGSPKTGEALQLFFYHPTLEKMDFSALLTQDANGMFRTTLDSPISGKWTVTLTPMTHNWKIVQQIQLPRKQAFAFNP</sequence>